<organism evidence="1 2">
    <name type="scientific">Glossina palpalis gambiensis</name>
    <dbReference type="NCBI Taxonomy" id="67801"/>
    <lineage>
        <taxon>Eukaryota</taxon>
        <taxon>Metazoa</taxon>
        <taxon>Ecdysozoa</taxon>
        <taxon>Arthropoda</taxon>
        <taxon>Hexapoda</taxon>
        <taxon>Insecta</taxon>
        <taxon>Pterygota</taxon>
        <taxon>Neoptera</taxon>
        <taxon>Endopterygota</taxon>
        <taxon>Diptera</taxon>
        <taxon>Brachycera</taxon>
        <taxon>Muscomorpha</taxon>
        <taxon>Hippoboscoidea</taxon>
        <taxon>Glossinidae</taxon>
        <taxon>Glossina</taxon>
    </lineage>
</organism>
<evidence type="ECO:0000313" key="2">
    <source>
        <dbReference type="Proteomes" id="UP000092460"/>
    </source>
</evidence>
<name>A0A1B0B642_9MUSC</name>
<dbReference type="AlphaFoldDB" id="A0A1B0B642"/>
<accession>A0A1B0B642</accession>
<evidence type="ECO:0000313" key="1">
    <source>
        <dbReference type="EnsemblMetazoa" id="GPPI020159-PA"/>
    </source>
</evidence>
<dbReference type="Proteomes" id="UP000092460">
    <property type="component" value="Unassembled WGS sequence"/>
</dbReference>
<keyword evidence="2" id="KW-1185">Reference proteome</keyword>
<dbReference type="VEuPathDB" id="VectorBase:GPPI020159"/>
<reference evidence="2" key="1">
    <citation type="submission" date="2015-01" db="EMBL/GenBank/DDBJ databases">
        <authorList>
            <person name="Aksoy S."/>
            <person name="Warren W."/>
            <person name="Wilson R.K."/>
        </authorList>
    </citation>
    <scope>NUCLEOTIDE SEQUENCE [LARGE SCALE GENOMIC DNA]</scope>
    <source>
        <strain evidence="2">IAEA</strain>
    </source>
</reference>
<proteinExistence type="predicted"/>
<dbReference type="EMBL" id="JXJN01008977">
    <property type="status" value="NOT_ANNOTATED_CDS"/>
    <property type="molecule type" value="Genomic_DNA"/>
</dbReference>
<protein>
    <submittedName>
        <fullName evidence="1">Uncharacterized protein</fullName>
    </submittedName>
</protein>
<sequence>MAVIRFTLTQPQTGLVSYFARICSKAAQTFIIKAGPIRLEISRKILNLNSDRNSDWRDRRKRREEMDEACAPVSKYFRSPPPPPPPPHIISGKNISIRVVVMFIKGSFANANNLNVSMENCGVLSGNLISVDNGPIAVQSFTHK</sequence>
<dbReference type="EnsemblMetazoa" id="GPPI020159-RA">
    <property type="protein sequence ID" value="GPPI020159-PA"/>
    <property type="gene ID" value="GPPI020159"/>
</dbReference>
<reference evidence="1" key="2">
    <citation type="submission" date="2020-05" db="UniProtKB">
        <authorList>
            <consortium name="EnsemblMetazoa"/>
        </authorList>
    </citation>
    <scope>IDENTIFICATION</scope>
    <source>
        <strain evidence="1">IAEA</strain>
    </source>
</reference>